<keyword evidence="6" id="KW-1185">Reference proteome</keyword>
<evidence type="ECO:0000259" key="2">
    <source>
        <dbReference type="Pfam" id="PF26057"/>
    </source>
</evidence>
<feature type="domain" description="DUF8018" evidence="2">
    <location>
        <begin position="306"/>
        <end position="406"/>
    </location>
</feature>
<feature type="region of interest" description="Disordered" evidence="1">
    <location>
        <begin position="184"/>
        <end position="214"/>
    </location>
</feature>
<evidence type="ECO:0000313" key="5">
    <source>
        <dbReference type="EMBL" id="KAK7232853.1"/>
    </source>
</evidence>
<protein>
    <recommendedName>
        <fullName evidence="2">DUF8018 domain-containing protein</fullName>
    </recommendedName>
</protein>
<reference evidence="4 6" key="1">
    <citation type="submission" date="2024-01" db="EMBL/GenBank/DDBJ databases">
        <title>The genomes of 5 underutilized Papilionoideae crops provide insights into root nodulation and disease resistanc.</title>
        <authorList>
            <person name="Yuan L."/>
        </authorList>
    </citation>
    <scope>NUCLEOTIDE SEQUENCE [LARGE SCALE GENOMIC DNA]</scope>
    <source>
        <strain evidence="4">ZHUSHIDOU_FW_LH</strain>
        <tissue evidence="4">Leaf</tissue>
    </source>
</reference>
<feature type="region of interest" description="Disordered" evidence="1">
    <location>
        <begin position="234"/>
        <end position="306"/>
    </location>
</feature>
<dbReference type="EMBL" id="JAYWIO010000099">
    <property type="protein sequence ID" value="KAK7232853.1"/>
    <property type="molecule type" value="Genomic_DNA"/>
</dbReference>
<organism evidence="4 6">
    <name type="scientific">Crotalaria pallida</name>
    <name type="common">Smooth rattlebox</name>
    <name type="synonym">Crotalaria striata</name>
    <dbReference type="NCBI Taxonomy" id="3830"/>
    <lineage>
        <taxon>Eukaryota</taxon>
        <taxon>Viridiplantae</taxon>
        <taxon>Streptophyta</taxon>
        <taxon>Embryophyta</taxon>
        <taxon>Tracheophyta</taxon>
        <taxon>Spermatophyta</taxon>
        <taxon>Magnoliopsida</taxon>
        <taxon>eudicotyledons</taxon>
        <taxon>Gunneridae</taxon>
        <taxon>Pentapetalae</taxon>
        <taxon>rosids</taxon>
        <taxon>fabids</taxon>
        <taxon>Fabales</taxon>
        <taxon>Fabaceae</taxon>
        <taxon>Papilionoideae</taxon>
        <taxon>50 kb inversion clade</taxon>
        <taxon>genistoids sensu lato</taxon>
        <taxon>core genistoids</taxon>
        <taxon>Crotalarieae</taxon>
        <taxon>Crotalaria</taxon>
    </lineage>
</organism>
<evidence type="ECO:0000313" key="3">
    <source>
        <dbReference type="EMBL" id="KAK7230765.1"/>
    </source>
</evidence>
<sequence>MVCSSDQMIVMEASFQSICFQVGFVHAHASYIRRRTLWEACPSPVNSNGLGRNRGIRSFSQSLWIAFFSACSETKQIRTDGKKPSRFLSKWEEIRVSMSASSSLSHGGKRKVMRNNIKNIGGTPFFIPKLGCLDHRENKGSTEFPSSECPCLSDVEGGLMKGCGLHRGLLARIARDSVFFDGSRRGSRVEARGREALHQGKDQGEAPPYPPAELLAQSPRLPYISLRAPASTAPLTYDIPSVGKPSLKKEEDSASSGRSRSTSSVNQPIPREQAAGPSNAVPAPQPAAAPAAQQQNHLAAGPNNHEVVGGERVEDIARRLLSKSDNPSAMDIRLAEIQAEDLFQVKAEIINRMAILHPEGDWENRGARALENSRTLTGEESLERLYRLRDDIVQNGIHSENFRNLKLKVFLRDQNFDAQSQA</sequence>
<evidence type="ECO:0000256" key="1">
    <source>
        <dbReference type="SAM" id="MobiDB-lite"/>
    </source>
</evidence>
<dbReference type="InterPro" id="IPR052694">
    <property type="entry name" value="Mt_uS3-like"/>
</dbReference>
<feature type="compositionally biased region" description="Low complexity" evidence="1">
    <location>
        <begin position="254"/>
        <end position="264"/>
    </location>
</feature>
<dbReference type="EMBL" id="JAYWIO010000107">
    <property type="protein sequence ID" value="KAK7232535.1"/>
    <property type="molecule type" value="Genomic_DNA"/>
</dbReference>
<feature type="compositionally biased region" description="Basic and acidic residues" evidence="1">
    <location>
        <begin position="184"/>
        <end position="204"/>
    </location>
</feature>
<dbReference type="InterPro" id="IPR058331">
    <property type="entry name" value="DUF8018"/>
</dbReference>
<name>A0AAN9DPR0_CROPI</name>
<accession>A0AAN9DPR0</accession>
<gene>
    <name evidence="5" type="ORF">RIF29_47730</name>
    <name evidence="4" type="ORF">RIF29_47797</name>
    <name evidence="3" type="ORF">RIF29_48579</name>
</gene>
<dbReference type="AlphaFoldDB" id="A0AAN9DPR0"/>
<dbReference type="Proteomes" id="UP001372338">
    <property type="component" value="Unassembled WGS sequence"/>
</dbReference>
<dbReference type="EMBL" id="JAYWIO010000173">
    <property type="protein sequence ID" value="KAK7230765.1"/>
    <property type="molecule type" value="Genomic_DNA"/>
</dbReference>
<dbReference type="PANTHER" id="PTHR35289">
    <property type="entry name" value="TRANSMEMBRANE PROTEIN"/>
    <property type="match status" value="1"/>
</dbReference>
<evidence type="ECO:0000313" key="4">
    <source>
        <dbReference type="EMBL" id="KAK7232535.1"/>
    </source>
</evidence>
<dbReference type="Pfam" id="PF26057">
    <property type="entry name" value="DUF8018"/>
    <property type="match status" value="1"/>
</dbReference>
<proteinExistence type="predicted"/>
<comment type="caution">
    <text evidence="4">The sequence shown here is derived from an EMBL/GenBank/DDBJ whole genome shotgun (WGS) entry which is preliminary data.</text>
</comment>
<dbReference type="PANTHER" id="PTHR35289:SF1">
    <property type="entry name" value="ATP SYNTHASE 9 MITOCHONDRIAL-RELATED"/>
    <property type="match status" value="1"/>
</dbReference>
<feature type="compositionally biased region" description="Low complexity" evidence="1">
    <location>
        <begin position="286"/>
        <end position="295"/>
    </location>
</feature>
<evidence type="ECO:0000313" key="6">
    <source>
        <dbReference type="Proteomes" id="UP001372338"/>
    </source>
</evidence>